<proteinExistence type="predicted"/>
<evidence type="ECO:0000313" key="2">
    <source>
        <dbReference type="Proteomes" id="UP000054324"/>
    </source>
</evidence>
<accession>A0A075AEA4</accession>
<dbReference type="RefSeq" id="XP_009169631.1">
    <property type="nucleotide sequence ID" value="XM_009171367.1"/>
</dbReference>
<dbReference type="EMBL" id="KL596743">
    <property type="protein sequence ID" value="KER26589.1"/>
    <property type="molecule type" value="Genomic_DNA"/>
</dbReference>
<name>A0A075AEA4_OPIVI</name>
<sequence>MVNENNIGSVEVLKVATEKCQWDTKDHRLKKTEARDGYRARSQRTLVAAPLCLINFSATLTSKSSVPMSSISSSFFTTSCVSWNSESLGEEEVRAGREKQTISQEWKNFASNLKITNDKR</sequence>
<dbReference type="KEGG" id="ovi:T265_06166"/>
<organism evidence="1 2">
    <name type="scientific">Opisthorchis viverrini</name>
    <name type="common">Southeast Asian liver fluke</name>
    <dbReference type="NCBI Taxonomy" id="6198"/>
    <lineage>
        <taxon>Eukaryota</taxon>
        <taxon>Metazoa</taxon>
        <taxon>Spiralia</taxon>
        <taxon>Lophotrochozoa</taxon>
        <taxon>Platyhelminthes</taxon>
        <taxon>Trematoda</taxon>
        <taxon>Digenea</taxon>
        <taxon>Opisthorchiida</taxon>
        <taxon>Opisthorchiata</taxon>
        <taxon>Opisthorchiidae</taxon>
        <taxon>Opisthorchis</taxon>
    </lineage>
</organism>
<dbReference type="GeneID" id="20320348"/>
<evidence type="ECO:0000313" key="1">
    <source>
        <dbReference type="EMBL" id="KER26589.1"/>
    </source>
</evidence>
<reference evidence="1 2" key="1">
    <citation type="submission" date="2013-11" db="EMBL/GenBank/DDBJ databases">
        <title>Opisthorchis viverrini - life in the bile duct.</title>
        <authorList>
            <person name="Young N.D."/>
            <person name="Nagarajan N."/>
            <person name="Lin S.J."/>
            <person name="Korhonen P.K."/>
            <person name="Jex A.R."/>
            <person name="Hall R.S."/>
            <person name="Safavi-Hemami H."/>
            <person name="Kaewkong W."/>
            <person name="Bertrand D."/>
            <person name="Gao S."/>
            <person name="Seet Q."/>
            <person name="Wongkham S."/>
            <person name="Teh B.T."/>
            <person name="Wongkham C."/>
            <person name="Intapan P.M."/>
            <person name="Maleewong W."/>
            <person name="Yang X."/>
            <person name="Hu M."/>
            <person name="Wang Z."/>
            <person name="Hofmann A."/>
            <person name="Sternberg P.W."/>
            <person name="Tan P."/>
            <person name="Wang J."/>
            <person name="Gasser R.B."/>
        </authorList>
    </citation>
    <scope>NUCLEOTIDE SEQUENCE [LARGE SCALE GENOMIC DNA]</scope>
</reference>
<dbReference type="CTD" id="20320348"/>
<protein>
    <submittedName>
        <fullName evidence="1">Uncharacterized protein</fullName>
    </submittedName>
</protein>
<keyword evidence="2" id="KW-1185">Reference proteome</keyword>
<dbReference type="AlphaFoldDB" id="A0A075AEA4"/>
<gene>
    <name evidence="1" type="ORF">T265_06166</name>
</gene>
<dbReference type="Proteomes" id="UP000054324">
    <property type="component" value="Unassembled WGS sequence"/>
</dbReference>